<dbReference type="AlphaFoldDB" id="A0A0F8X9H1"/>
<evidence type="ECO:0000313" key="1">
    <source>
        <dbReference type="EMBL" id="KKK65792.1"/>
    </source>
</evidence>
<protein>
    <recommendedName>
        <fullName evidence="2">Nuclease associated modular domain-containing protein</fullName>
    </recommendedName>
</protein>
<name>A0A0F8X9H1_9ZZZZ</name>
<gene>
    <name evidence="1" type="ORF">LCGC14_2970590</name>
</gene>
<proteinExistence type="predicted"/>
<accession>A0A0F8X9H1</accession>
<comment type="caution">
    <text evidence="1">The sequence shown here is derived from an EMBL/GenBank/DDBJ whole genome shotgun (WGS) entry which is preliminary data.</text>
</comment>
<sequence>MSNEKKIKWKRNCPNPDHNPNCEKEIFYTQKSSKNRAEKRNTNCKSCASTGRIFSSERNKKIGESISGERNGMYGKSVYDMWVEKYGIDEALKREKVRKEKYNKSIEEKRK</sequence>
<dbReference type="EMBL" id="LAZR01060383">
    <property type="protein sequence ID" value="KKK65792.1"/>
    <property type="molecule type" value="Genomic_DNA"/>
</dbReference>
<organism evidence="1">
    <name type="scientific">marine sediment metagenome</name>
    <dbReference type="NCBI Taxonomy" id="412755"/>
    <lineage>
        <taxon>unclassified sequences</taxon>
        <taxon>metagenomes</taxon>
        <taxon>ecological metagenomes</taxon>
    </lineage>
</organism>
<evidence type="ECO:0008006" key="2">
    <source>
        <dbReference type="Google" id="ProtNLM"/>
    </source>
</evidence>
<reference evidence="1" key="1">
    <citation type="journal article" date="2015" name="Nature">
        <title>Complex archaea that bridge the gap between prokaryotes and eukaryotes.</title>
        <authorList>
            <person name="Spang A."/>
            <person name="Saw J.H."/>
            <person name="Jorgensen S.L."/>
            <person name="Zaremba-Niedzwiedzka K."/>
            <person name="Martijn J."/>
            <person name="Lind A.E."/>
            <person name="van Eijk R."/>
            <person name="Schleper C."/>
            <person name="Guy L."/>
            <person name="Ettema T.J."/>
        </authorList>
    </citation>
    <scope>NUCLEOTIDE SEQUENCE</scope>
</reference>